<comment type="similarity">
    <text evidence="1">Belongs to the FAD-binding oxidoreductase/transferase type 4 family.</text>
</comment>
<dbReference type="SUPFAM" id="SSF56176">
    <property type="entry name" value="FAD-binding/transporter-associated domain-like"/>
    <property type="match status" value="1"/>
</dbReference>
<dbReference type="PANTHER" id="PTHR46568:SF1">
    <property type="entry name" value="ALKYLDIHYDROXYACETONEPHOSPHATE SYNTHASE, PEROXISOMAL"/>
    <property type="match status" value="1"/>
</dbReference>
<dbReference type="GO" id="GO:0008610">
    <property type="term" value="P:lipid biosynthetic process"/>
    <property type="evidence" value="ECO:0007669"/>
    <property type="project" value="InterPro"/>
</dbReference>
<feature type="non-terminal residue" evidence="3">
    <location>
        <position position="243"/>
    </location>
</feature>
<name>A0A383BYL0_9ZZZZ</name>
<dbReference type="PROSITE" id="PS51387">
    <property type="entry name" value="FAD_PCMH"/>
    <property type="match status" value="1"/>
</dbReference>
<dbReference type="InterPro" id="IPR016169">
    <property type="entry name" value="FAD-bd_PCMH_sub2"/>
</dbReference>
<dbReference type="GO" id="GO:0071949">
    <property type="term" value="F:FAD binding"/>
    <property type="evidence" value="ECO:0007669"/>
    <property type="project" value="InterPro"/>
</dbReference>
<dbReference type="InterPro" id="IPR006094">
    <property type="entry name" value="Oxid_FAD_bind_N"/>
</dbReference>
<protein>
    <recommendedName>
        <fullName evidence="2">FAD-binding PCMH-type domain-containing protein</fullName>
    </recommendedName>
</protein>
<dbReference type="InterPro" id="IPR036318">
    <property type="entry name" value="FAD-bd_PCMH-like_sf"/>
</dbReference>
<dbReference type="InterPro" id="IPR016166">
    <property type="entry name" value="FAD-bd_PCMH"/>
</dbReference>
<sequence length="243" mass="27116">MVPCQKQPRARTERKEILDYTRTNLKWNGWGWEGKTFELGDRNREALFWEFVRENLGADELPSTPSIRWEDIELPKTRVSAALHKKLVAVLDEKRVCTGAYERIFHSVGRSYRDLLRLRHGVLPGAPDVVLYPETTDEVVKLVELAVTKKCAVIPFGGGSSVVGGVEAVAGPDLKGVWTLDLSRMNRLLEIDATSMMAKVQAGAYGPKLEQDLQDRGYTLGHYPQSFEFSTLGGWVAARGAGQ</sequence>
<evidence type="ECO:0000256" key="1">
    <source>
        <dbReference type="ARBA" id="ARBA00008000"/>
    </source>
</evidence>
<dbReference type="InterPro" id="IPR016167">
    <property type="entry name" value="FAD-bd_PCMH_sub1"/>
</dbReference>
<dbReference type="EMBL" id="UINC01204342">
    <property type="protein sequence ID" value="SVE25022.1"/>
    <property type="molecule type" value="Genomic_DNA"/>
</dbReference>
<organism evidence="3">
    <name type="scientific">marine metagenome</name>
    <dbReference type="NCBI Taxonomy" id="408172"/>
    <lineage>
        <taxon>unclassified sequences</taxon>
        <taxon>metagenomes</taxon>
        <taxon>ecological metagenomes</taxon>
    </lineage>
</organism>
<dbReference type="Gene3D" id="3.30.465.10">
    <property type="match status" value="1"/>
</dbReference>
<dbReference type="GO" id="GO:0008609">
    <property type="term" value="F:alkylglycerone-phosphate synthase activity"/>
    <property type="evidence" value="ECO:0007669"/>
    <property type="project" value="InterPro"/>
</dbReference>
<dbReference type="Gene3D" id="3.30.43.10">
    <property type="entry name" value="Uridine Diphospho-n-acetylenolpyruvylglucosamine Reductase, domain 2"/>
    <property type="match status" value="1"/>
</dbReference>
<dbReference type="Pfam" id="PF01565">
    <property type="entry name" value="FAD_binding_4"/>
    <property type="match status" value="1"/>
</dbReference>
<gene>
    <name evidence="3" type="ORF">METZ01_LOCUS477876</name>
</gene>
<evidence type="ECO:0000313" key="3">
    <source>
        <dbReference type="EMBL" id="SVE25022.1"/>
    </source>
</evidence>
<dbReference type="PANTHER" id="PTHR46568">
    <property type="entry name" value="ALKYLDIHYDROXYACETONEPHOSPHATE SYNTHASE, PEROXISOMAL"/>
    <property type="match status" value="1"/>
</dbReference>
<dbReference type="InterPro" id="IPR025650">
    <property type="entry name" value="Alkyl-DHAP_Synthase"/>
</dbReference>
<proteinExistence type="inferred from homology"/>
<accession>A0A383BYL0</accession>
<dbReference type="AlphaFoldDB" id="A0A383BYL0"/>
<reference evidence="3" key="1">
    <citation type="submission" date="2018-05" db="EMBL/GenBank/DDBJ databases">
        <authorList>
            <person name="Lanie J.A."/>
            <person name="Ng W.-L."/>
            <person name="Kazmierczak K.M."/>
            <person name="Andrzejewski T.M."/>
            <person name="Davidsen T.M."/>
            <person name="Wayne K.J."/>
            <person name="Tettelin H."/>
            <person name="Glass J.I."/>
            <person name="Rusch D."/>
            <person name="Podicherti R."/>
            <person name="Tsui H.-C.T."/>
            <person name="Winkler M.E."/>
        </authorList>
    </citation>
    <scope>NUCLEOTIDE SEQUENCE</scope>
</reference>
<feature type="domain" description="FAD-binding PCMH-type" evidence="2">
    <location>
        <begin position="123"/>
        <end position="243"/>
    </location>
</feature>
<evidence type="ECO:0000259" key="2">
    <source>
        <dbReference type="PROSITE" id="PS51387"/>
    </source>
</evidence>